<dbReference type="RefSeq" id="WP_063745597.1">
    <property type="nucleotide sequence ID" value="NZ_CP073767.1"/>
</dbReference>
<dbReference type="Pfam" id="PF01040">
    <property type="entry name" value="UbiA"/>
    <property type="match status" value="1"/>
</dbReference>
<evidence type="ECO:0000256" key="5">
    <source>
        <dbReference type="SAM" id="Phobius"/>
    </source>
</evidence>
<name>A0A9Q9INF9_9ACTN</name>
<evidence type="ECO:0000313" key="6">
    <source>
        <dbReference type="EMBL" id="UWZ58218.1"/>
    </source>
</evidence>
<feature type="transmembrane region" description="Helical" evidence="5">
    <location>
        <begin position="218"/>
        <end position="235"/>
    </location>
</feature>
<dbReference type="InterPro" id="IPR044878">
    <property type="entry name" value="UbiA_sf"/>
</dbReference>
<accession>A0A9Q9INF9</accession>
<dbReference type="AlphaFoldDB" id="A0A9Q9INF9"/>
<protein>
    <submittedName>
        <fullName evidence="6">UbiA prenyltransferase family protein</fullName>
    </submittedName>
</protein>
<dbReference type="Proteomes" id="UP001058003">
    <property type="component" value="Chromosome"/>
</dbReference>
<feature type="transmembrane region" description="Helical" evidence="5">
    <location>
        <begin position="98"/>
        <end position="125"/>
    </location>
</feature>
<dbReference type="GO" id="GO:0016765">
    <property type="term" value="F:transferase activity, transferring alkyl or aryl (other than methyl) groups"/>
    <property type="evidence" value="ECO:0007669"/>
    <property type="project" value="InterPro"/>
</dbReference>
<proteinExistence type="predicted"/>
<keyword evidence="4 5" id="KW-0472">Membrane</keyword>
<dbReference type="Gene3D" id="1.10.357.140">
    <property type="entry name" value="UbiA prenyltransferase"/>
    <property type="match status" value="1"/>
</dbReference>
<evidence type="ECO:0000256" key="3">
    <source>
        <dbReference type="ARBA" id="ARBA00022989"/>
    </source>
</evidence>
<keyword evidence="2 5" id="KW-0812">Transmembrane</keyword>
<feature type="transmembrane region" description="Helical" evidence="5">
    <location>
        <begin position="284"/>
        <end position="302"/>
    </location>
</feature>
<feature type="transmembrane region" description="Helical" evidence="5">
    <location>
        <begin position="247"/>
        <end position="264"/>
    </location>
</feature>
<gene>
    <name evidence="6" type="ORF">Daura_19835</name>
</gene>
<reference evidence="6" key="1">
    <citation type="submission" date="2021-04" db="EMBL/GenBank/DDBJ databases">
        <title>Dactylosporangium aurantiacum NRRL B-8018 full assembly.</title>
        <authorList>
            <person name="Hartkoorn R.C."/>
            <person name="Beaudoing E."/>
            <person name="Hot D."/>
        </authorList>
    </citation>
    <scope>NUCLEOTIDE SEQUENCE</scope>
    <source>
        <strain evidence="6">NRRL B-8018</strain>
    </source>
</reference>
<dbReference type="GO" id="GO:0016020">
    <property type="term" value="C:membrane"/>
    <property type="evidence" value="ECO:0007669"/>
    <property type="project" value="UniProtKB-SubCell"/>
</dbReference>
<dbReference type="CDD" id="cd13963">
    <property type="entry name" value="PT_UbiA_2"/>
    <property type="match status" value="1"/>
</dbReference>
<dbReference type="InterPro" id="IPR000537">
    <property type="entry name" value="UbiA_prenyltransferase"/>
</dbReference>
<evidence type="ECO:0000256" key="2">
    <source>
        <dbReference type="ARBA" id="ARBA00022692"/>
    </source>
</evidence>
<keyword evidence="3 5" id="KW-1133">Transmembrane helix</keyword>
<sequence length="317" mass="33354">MTTLETTAPTTLPAPTPVLVDLIRVARPIHWAKNALVVPAALLAVPSVAADTAGHVLLATAAFTLASVAVYFGNDLADRARDRLHPVKRLRPIASGRISGVLAVTVAAGVLGLLALLLVAVPAVPAGPILAYLVLNVLYSRLLKHVPLVDAGCVAAGFVLRVLEGYLTAGARTATWLLVAVFSLCLLLVLGKRRQELSVGGAQHRPALRGYTVELTDHLIQLTAVLTAVAFLMHLRGEAQLGAFAEPAMLVSVPLVLFVLARYIQVVLVRGAGDPVRTLLRDRAIVGTAALWGLLFVTALVLSHDPALAGRLQAFLN</sequence>
<feature type="transmembrane region" description="Helical" evidence="5">
    <location>
        <begin position="175"/>
        <end position="191"/>
    </location>
</feature>
<keyword evidence="7" id="KW-1185">Reference proteome</keyword>
<comment type="subcellular location">
    <subcellularLocation>
        <location evidence="1">Membrane</location>
        <topology evidence="1">Multi-pass membrane protein</topology>
    </subcellularLocation>
</comment>
<evidence type="ECO:0000313" key="7">
    <source>
        <dbReference type="Proteomes" id="UP001058003"/>
    </source>
</evidence>
<evidence type="ECO:0000256" key="4">
    <source>
        <dbReference type="ARBA" id="ARBA00023136"/>
    </source>
</evidence>
<evidence type="ECO:0000256" key="1">
    <source>
        <dbReference type="ARBA" id="ARBA00004141"/>
    </source>
</evidence>
<dbReference type="EMBL" id="CP073767">
    <property type="protein sequence ID" value="UWZ58218.1"/>
    <property type="molecule type" value="Genomic_DNA"/>
</dbReference>
<dbReference type="KEGG" id="daur:Daura_19835"/>
<feature type="transmembrane region" description="Helical" evidence="5">
    <location>
        <begin position="56"/>
        <end position="77"/>
    </location>
</feature>
<organism evidence="6 7">
    <name type="scientific">Dactylosporangium aurantiacum</name>
    <dbReference type="NCBI Taxonomy" id="35754"/>
    <lineage>
        <taxon>Bacteria</taxon>
        <taxon>Bacillati</taxon>
        <taxon>Actinomycetota</taxon>
        <taxon>Actinomycetes</taxon>
        <taxon>Micromonosporales</taxon>
        <taxon>Micromonosporaceae</taxon>
        <taxon>Dactylosporangium</taxon>
    </lineage>
</organism>
<dbReference type="OrthoDB" id="9803632at2"/>